<name>A0A835V069_VANPL</name>
<dbReference type="AlphaFoldDB" id="A0A835V069"/>
<feature type="compositionally biased region" description="Basic and acidic residues" evidence="3">
    <location>
        <begin position="610"/>
        <end position="619"/>
    </location>
</feature>
<gene>
    <name evidence="5" type="ORF">HPP92_013649</name>
    <name evidence="4" type="ORF">HPP92_014086</name>
</gene>
<feature type="region of interest" description="Disordered" evidence="3">
    <location>
        <begin position="610"/>
        <end position="724"/>
    </location>
</feature>
<evidence type="ECO:0000313" key="5">
    <source>
        <dbReference type="EMBL" id="KAG0478930.1"/>
    </source>
</evidence>
<feature type="compositionally biased region" description="Basic and acidic residues" evidence="3">
    <location>
        <begin position="685"/>
        <end position="712"/>
    </location>
</feature>
<keyword evidence="2" id="KW-0677">Repeat</keyword>
<dbReference type="InterPro" id="IPR032675">
    <property type="entry name" value="LRR_dom_sf"/>
</dbReference>
<dbReference type="InterPro" id="IPR001611">
    <property type="entry name" value="Leu-rich_rpt"/>
</dbReference>
<dbReference type="EMBL" id="JADCNM010000006">
    <property type="protein sequence ID" value="KAG0478930.1"/>
    <property type="molecule type" value="Genomic_DNA"/>
</dbReference>
<evidence type="ECO:0000256" key="3">
    <source>
        <dbReference type="SAM" id="MobiDB-lite"/>
    </source>
</evidence>
<dbReference type="PANTHER" id="PTHR15454">
    <property type="entry name" value="NISCHARIN RELATED"/>
    <property type="match status" value="1"/>
</dbReference>
<dbReference type="PANTHER" id="PTHR15454:SF7">
    <property type="entry name" value="OS07G0106100 PROTEIN"/>
    <property type="match status" value="1"/>
</dbReference>
<organism evidence="5 7">
    <name type="scientific">Vanilla planifolia</name>
    <name type="common">Vanilla</name>
    <dbReference type="NCBI Taxonomy" id="51239"/>
    <lineage>
        <taxon>Eukaryota</taxon>
        <taxon>Viridiplantae</taxon>
        <taxon>Streptophyta</taxon>
        <taxon>Embryophyta</taxon>
        <taxon>Tracheophyta</taxon>
        <taxon>Spermatophyta</taxon>
        <taxon>Magnoliopsida</taxon>
        <taxon>Liliopsida</taxon>
        <taxon>Asparagales</taxon>
        <taxon>Orchidaceae</taxon>
        <taxon>Vanilloideae</taxon>
        <taxon>Vanilleae</taxon>
        <taxon>Vanilla</taxon>
    </lineage>
</organism>
<dbReference type="SMART" id="SM00365">
    <property type="entry name" value="LRR_SD22"/>
    <property type="match status" value="4"/>
</dbReference>
<dbReference type="Proteomes" id="UP000639772">
    <property type="component" value="Chromosome 6"/>
</dbReference>
<dbReference type="Pfam" id="PF12799">
    <property type="entry name" value="LRR_4"/>
    <property type="match status" value="1"/>
</dbReference>
<evidence type="ECO:0000313" key="6">
    <source>
        <dbReference type="Proteomes" id="UP000636800"/>
    </source>
</evidence>
<dbReference type="OrthoDB" id="1904536at2759"/>
<dbReference type="Proteomes" id="UP000636800">
    <property type="component" value="Chromosome 6"/>
</dbReference>
<proteinExistence type="predicted"/>
<evidence type="ECO:0000256" key="2">
    <source>
        <dbReference type="ARBA" id="ARBA00022737"/>
    </source>
</evidence>
<reference evidence="6 7" key="1">
    <citation type="journal article" date="2020" name="Nat. Food">
        <title>A phased Vanilla planifolia genome enables genetic improvement of flavour and production.</title>
        <authorList>
            <person name="Hasing T."/>
            <person name="Tang H."/>
            <person name="Brym M."/>
            <person name="Khazi F."/>
            <person name="Huang T."/>
            <person name="Chambers A.H."/>
        </authorList>
    </citation>
    <scope>NUCLEOTIDE SEQUENCE [LARGE SCALE GENOMIC DNA]</scope>
    <source>
        <tissue evidence="5">Leaf</tissue>
    </source>
</reference>
<keyword evidence="1" id="KW-0433">Leucine-rich repeat</keyword>
<sequence>MVRFSCFSTPTINRQKKVDQHSVGIVHDDCQSMRQVRLIKLTSTSAKSNAVLSNKNSPSTVEQNESSYSPGDSWKSDDLNVKTLVNSKNALQAAQIKKSRSLGCILEKESGFSGDYVTEDDDIGDEFTFDYSNRWDMKDVGKSCSNTIKAEFFDLKNDGKNYRNELKENNFIKSFGFLTDTSHREPLFSVDVLKQSYRGGHNDIGEHCADHVADSGCSLVNVPTIERSRSVSNLKVDMAKSSENAKYGRSIFRRSRSFSDLKDYSGLEIELPHGEKPFDSAETIEKNIIVSGFNVRSHSTAHGKEPSSNNVQVEECLNLGRSDMLYSHDGNGDLRKLEERDLEIKNGQWESSHNNWDQLTPKEFSIRRVEHWINQIDIHGDLIIEENGENSASTSKENPQSLITLGPTKSDARSNLAMEVANSYMSSLTSTSSSAQMANLGLDAIPLISPFVGLRVLNLSGNAIVRITPGSLPKGLHLLNLSKNNISTIEGLRDLSRLRVLDLGYNRIARIGHGLASCSSLKELYLAGNKIGEVDGLHRLLKLNILDLRFNKISTAKGLEQLAANYGSLQAINLEGNPAQRNVGDEQLKRFLLGLLPNLVYYNKQAIRTGSKEVSDRTSRAAASPQPDRGIRTDHKPTRRGSMGSGGLHNMGSSHGRQSRAAGPSKQPSKHRRVRLQLPPSSPKQDNRHSDAGKKLLHLKTSDAMKRSRSTEALRSCFKLQSSE</sequence>
<dbReference type="Gene3D" id="3.80.10.10">
    <property type="entry name" value="Ribonuclease Inhibitor"/>
    <property type="match status" value="2"/>
</dbReference>
<evidence type="ECO:0000256" key="1">
    <source>
        <dbReference type="ARBA" id="ARBA00022614"/>
    </source>
</evidence>
<dbReference type="SMART" id="SM00369">
    <property type="entry name" value="LRR_TYP"/>
    <property type="match status" value="3"/>
</dbReference>
<dbReference type="PROSITE" id="PS51450">
    <property type="entry name" value="LRR"/>
    <property type="match status" value="4"/>
</dbReference>
<accession>A0A835V069</accession>
<dbReference type="InterPro" id="IPR025875">
    <property type="entry name" value="Leu-rich_rpt_4"/>
</dbReference>
<dbReference type="SUPFAM" id="SSF52075">
    <property type="entry name" value="Outer arm dynein light chain 1"/>
    <property type="match status" value="1"/>
</dbReference>
<evidence type="ECO:0000313" key="4">
    <source>
        <dbReference type="EMBL" id="KAG0477245.1"/>
    </source>
</evidence>
<dbReference type="Pfam" id="PF13855">
    <property type="entry name" value="LRR_8"/>
    <property type="match status" value="1"/>
</dbReference>
<feature type="compositionally biased region" description="Polar residues" evidence="3">
    <location>
        <begin position="389"/>
        <end position="403"/>
    </location>
</feature>
<dbReference type="GO" id="GO:0005737">
    <property type="term" value="C:cytoplasm"/>
    <property type="evidence" value="ECO:0007669"/>
    <property type="project" value="TreeGrafter"/>
</dbReference>
<comment type="caution">
    <text evidence="5">The sequence shown here is derived from an EMBL/GenBank/DDBJ whole genome shotgun (WGS) entry which is preliminary data.</text>
</comment>
<protein>
    <submittedName>
        <fullName evidence="5">Uncharacterized protein</fullName>
    </submittedName>
</protein>
<feature type="region of interest" description="Disordered" evidence="3">
    <location>
        <begin position="389"/>
        <end position="408"/>
    </location>
</feature>
<dbReference type="FunFam" id="3.80.10.10:FF:000320">
    <property type="entry name" value="Protein phosphatase 1 regulatory subunit pprA"/>
    <property type="match status" value="1"/>
</dbReference>
<feature type="compositionally biased region" description="Polar residues" evidence="3">
    <location>
        <begin position="50"/>
        <end position="70"/>
    </location>
</feature>
<feature type="region of interest" description="Disordered" evidence="3">
    <location>
        <begin position="50"/>
        <end position="74"/>
    </location>
</feature>
<dbReference type="EMBL" id="JADCNL010000006">
    <property type="protein sequence ID" value="KAG0477245.1"/>
    <property type="molecule type" value="Genomic_DNA"/>
</dbReference>
<evidence type="ECO:0000313" key="7">
    <source>
        <dbReference type="Proteomes" id="UP000639772"/>
    </source>
</evidence>
<keyword evidence="6" id="KW-1185">Reference proteome</keyword>
<dbReference type="InterPro" id="IPR003591">
    <property type="entry name" value="Leu-rich_rpt_typical-subtyp"/>
</dbReference>